<evidence type="ECO:0000256" key="4">
    <source>
        <dbReference type="ARBA" id="ARBA00022516"/>
    </source>
</evidence>
<dbReference type="PANTHER" id="PTHR43775:SF7">
    <property type="entry name" value="FATTY ACID SYNTHASE"/>
    <property type="match status" value="1"/>
</dbReference>
<dbReference type="Pfam" id="PF00109">
    <property type="entry name" value="ketoacyl-synt"/>
    <property type="match status" value="1"/>
</dbReference>
<feature type="region of interest" description="C-terminal hotdog fold" evidence="15">
    <location>
        <begin position="642"/>
        <end position="710"/>
    </location>
</feature>
<dbReference type="GO" id="GO:0016787">
    <property type="term" value="F:hydrolase activity"/>
    <property type="evidence" value="ECO:0007669"/>
    <property type="project" value="UniProtKB-KW"/>
</dbReference>
<keyword evidence="12" id="KW-0275">Fatty acid biosynthesis</keyword>
<dbReference type="GO" id="GO:0004312">
    <property type="term" value="F:fatty acid synthase activity"/>
    <property type="evidence" value="ECO:0007669"/>
    <property type="project" value="UniProtKB-EC"/>
</dbReference>
<evidence type="ECO:0000313" key="20">
    <source>
        <dbReference type="Proteomes" id="UP000708208"/>
    </source>
</evidence>
<comment type="similarity">
    <text evidence="16">Belongs to the thiolase-like superfamily. Beta-ketoacyl-ACP synthases family.</text>
</comment>
<gene>
    <name evidence="19" type="ORF">AFUS01_LOCUS34681</name>
</gene>
<evidence type="ECO:0000313" key="19">
    <source>
        <dbReference type="EMBL" id="CAG7824530.1"/>
    </source>
</evidence>
<evidence type="ECO:0000256" key="10">
    <source>
        <dbReference type="ARBA" id="ARBA00023027"/>
    </source>
</evidence>
<keyword evidence="7" id="KW-0276">Fatty acid metabolism</keyword>
<comment type="caution">
    <text evidence="19">The sequence shown here is derived from an EMBL/GenBank/DDBJ whole genome shotgun (WGS) entry which is preliminary data.</text>
</comment>
<keyword evidence="9" id="KW-0560">Oxidoreductase</keyword>
<protein>
    <recommendedName>
        <fullName evidence="2">Fatty acid synthase</fullName>
        <ecNumber evidence="1">2.3.1.85</ecNumber>
    </recommendedName>
</protein>
<keyword evidence="6" id="KW-0378">Hydrolase</keyword>
<evidence type="ECO:0000256" key="5">
    <source>
        <dbReference type="ARBA" id="ARBA00022679"/>
    </source>
</evidence>
<evidence type="ECO:0000256" key="11">
    <source>
        <dbReference type="ARBA" id="ARBA00023098"/>
    </source>
</evidence>
<evidence type="ECO:0000256" key="9">
    <source>
        <dbReference type="ARBA" id="ARBA00023002"/>
    </source>
</evidence>
<dbReference type="InterPro" id="IPR014031">
    <property type="entry name" value="Ketoacyl_synth_C"/>
</dbReference>
<dbReference type="Pfam" id="PF16197">
    <property type="entry name" value="KAsynt_C_assoc"/>
    <property type="match status" value="1"/>
</dbReference>
<dbReference type="OrthoDB" id="3934956at2759"/>
<keyword evidence="8" id="KW-0521">NADP</keyword>
<keyword evidence="10" id="KW-0520">NAD</keyword>
<dbReference type="Pfam" id="PF02801">
    <property type="entry name" value="Ketoacyl-synt_C"/>
    <property type="match status" value="1"/>
</dbReference>
<dbReference type="InterPro" id="IPR049900">
    <property type="entry name" value="PKS_mFAS_DH"/>
</dbReference>
<dbReference type="SMART" id="SM00825">
    <property type="entry name" value="PKS_KS"/>
    <property type="match status" value="1"/>
</dbReference>
<proteinExistence type="inferred from homology"/>
<organism evidence="19 20">
    <name type="scientific">Allacma fusca</name>
    <dbReference type="NCBI Taxonomy" id="39272"/>
    <lineage>
        <taxon>Eukaryota</taxon>
        <taxon>Metazoa</taxon>
        <taxon>Ecdysozoa</taxon>
        <taxon>Arthropoda</taxon>
        <taxon>Hexapoda</taxon>
        <taxon>Collembola</taxon>
        <taxon>Symphypleona</taxon>
        <taxon>Sminthuridae</taxon>
        <taxon>Allacma</taxon>
    </lineage>
</organism>
<reference evidence="19" key="1">
    <citation type="submission" date="2021-06" db="EMBL/GenBank/DDBJ databases">
        <authorList>
            <person name="Hodson N. C."/>
            <person name="Mongue J. A."/>
            <person name="Jaron S. K."/>
        </authorList>
    </citation>
    <scope>NUCLEOTIDE SEQUENCE</scope>
</reference>
<keyword evidence="20" id="KW-1185">Reference proteome</keyword>
<evidence type="ECO:0000259" key="18">
    <source>
        <dbReference type="PROSITE" id="PS52019"/>
    </source>
</evidence>
<dbReference type="PROSITE" id="PS00606">
    <property type="entry name" value="KS3_1"/>
    <property type="match status" value="1"/>
</dbReference>
<evidence type="ECO:0000256" key="14">
    <source>
        <dbReference type="ARBA" id="ARBA00044883"/>
    </source>
</evidence>
<keyword evidence="11" id="KW-0443">Lipid metabolism</keyword>
<sequence>MFGRFPESENVDIFWEQLIEGKDLISENNTRWDAKAYQIPRRIGSIGSLDKFDASFFGISGTQANTMEPKTRISLEVVHEAIADAGVNPKSLEGDRVGVFMAKSFSEAADIWLRSNENPTGYYITGCHPTMLADRISYAFNFKGPSCVFDTACSASFSALQYALLALKSGLCDSAIDGGANINFLTLISEAFFSMSAISADGKCKVFDADCDGFVRSEAVVALYNCRKDHAKRSYTTIAGIKCLNDGYKPEGISVPSTKMQEQLMKEVYEEAKKNPLEVFYVEAHGTGTKAGDPKEIAALDSVFCTGRTDPLLIGSVKTNMGHAEPASGLCGIIKVLMSQRARTIPPNLHFRTPNPECQALVAGRIQVVTEATPFKRRLVGVNCFGIGGTTAHVVLEFDDIELQRQLEHHSDNVRLTSDRAEWRSHMNSTAQVIPILIPASGRTKEGVEYFLTQAVKHSKNVEFLGLLQCIACINVPRHGFTGYVLIKSTGDFDIVSQIAPKRLKSICLSWDVPHYRNEMFAKLGTKFSINLTTDETLSGHIIQDKILFPATGYIWLVWKTFAKLQSVNPEDLPIYLENLHFKRVTELHPKLNSDFIVSIFSESGIFEVVESSEIVCSGTVRKANKVNEDTLTTDSFSISDAETLYQDDFYKLLHLKGYNHQGLFRGVQNVEFEGRWALLPGHNAANMDSRALFVHKRSYSSNKAGIGYN</sequence>
<feature type="region of interest" description="N-terminal hotdog fold" evidence="15">
    <location>
        <begin position="497"/>
        <end position="628"/>
    </location>
</feature>
<dbReference type="PROSITE" id="PS52004">
    <property type="entry name" value="KS3_2"/>
    <property type="match status" value="1"/>
</dbReference>
<keyword evidence="5 16" id="KW-0808">Transferase</keyword>
<name>A0A8J2L332_9HEXA</name>
<dbReference type="Proteomes" id="UP000708208">
    <property type="component" value="Unassembled WGS sequence"/>
</dbReference>
<evidence type="ECO:0000256" key="6">
    <source>
        <dbReference type="ARBA" id="ARBA00022801"/>
    </source>
</evidence>
<keyword evidence="4" id="KW-0444">Lipid biosynthesis</keyword>
<keyword evidence="13" id="KW-0511">Multifunctional enzyme</keyword>
<dbReference type="InterPro" id="IPR018201">
    <property type="entry name" value="Ketoacyl_synth_AS"/>
</dbReference>
<dbReference type="PROSITE" id="PS52019">
    <property type="entry name" value="PKS_MFAS_DH"/>
    <property type="match status" value="1"/>
</dbReference>
<accession>A0A8J2L332</accession>
<dbReference type="GO" id="GO:0004315">
    <property type="term" value="F:3-oxoacyl-[acyl-carrier-protein] synthase activity"/>
    <property type="evidence" value="ECO:0007669"/>
    <property type="project" value="InterPro"/>
</dbReference>
<evidence type="ECO:0000256" key="7">
    <source>
        <dbReference type="ARBA" id="ARBA00022832"/>
    </source>
</evidence>
<evidence type="ECO:0000256" key="2">
    <source>
        <dbReference type="ARBA" id="ARBA00018769"/>
    </source>
</evidence>
<evidence type="ECO:0000256" key="8">
    <source>
        <dbReference type="ARBA" id="ARBA00022857"/>
    </source>
</evidence>
<evidence type="ECO:0000256" key="15">
    <source>
        <dbReference type="PROSITE-ProRule" id="PRU01363"/>
    </source>
</evidence>
<evidence type="ECO:0000256" key="16">
    <source>
        <dbReference type="RuleBase" id="RU003694"/>
    </source>
</evidence>
<dbReference type="EMBL" id="CAJVCH010533182">
    <property type="protein sequence ID" value="CAG7824530.1"/>
    <property type="molecule type" value="Genomic_DNA"/>
</dbReference>
<feature type="domain" description="Ketosynthase family 3 (KS3)" evidence="17">
    <location>
        <begin position="1"/>
        <end position="398"/>
    </location>
</feature>
<dbReference type="EC" id="2.3.1.85" evidence="1"/>
<dbReference type="InterPro" id="IPR032821">
    <property type="entry name" value="PKS_assoc"/>
</dbReference>
<dbReference type="GO" id="GO:0006633">
    <property type="term" value="P:fatty acid biosynthetic process"/>
    <property type="evidence" value="ECO:0007669"/>
    <property type="project" value="UniProtKB-KW"/>
</dbReference>
<dbReference type="InterPro" id="IPR050091">
    <property type="entry name" value="PKS_NRPS_Biosynth_Enz"/>
</dbReference>
<dbReference type="CDD" id="cd00833">
    <property type="entry name" value="PKS"/>
    <property type="match status" value="1"/>
</dbReference>
<evidence type="ECO:0000256" key="13">
    <source>
        <dbReference type="ARBA" id="ARBA00023268"/>
    </source>
</evidence>
<dbReference type="InterPro" id="IPR020841">
    <property type="entry name" value="PKS_Beta-ketoAc_synthase_dom"/>
</dbReference>
<evidence type="ECO:0000259" key="17">
    <source>
        <dbReference type="PROSITE" id="PS52004"/>
    </source>
</evidence>
<comment type="caution">
    <text evidence="15">Lacks conserved residue(s) required for the propagation of feature annotation.</text>
</comment>
<dbReference type="InterPro" id="IPR014030">
    <property type="entry name" value="Ketoacyl_synth_N"/>
</dbReference>
<comment type="catalytic activity">
    <reaction evidence="14">
        <text>acetyl-CoA + n malonyl-CoA + 2n NADPH + 2n H(+) = a long-chain fatty acid + (n+1) CoA + n CO2 + 2n NADP(+).</text>
        <dbReference type="EC" id="2.3.1.85"/>
    </reaction>
</comment>
<dbReference type="GO" id="GO:0016491">
    <property type="term" value="F:oxidoreductase activity"/>
    <property type="evidence" value="ECO:0007669"/>
    <property type="project" value="UniProtKB-KW"/>
</dbReference>
<feature type="domain" description="PKS/mFAS DH" evidence="18">
    <location>
        <begin position="497"/>
        <end position="710"/>
    </location>
</feature>
<keyword evidence="3" id="KW-0596">Phosphopantetheine</keyword>
<evidence type="ECO:0000256" key="1">
    <source>
        <dbReference type="ARBA" id="ARBA00012873"/>
    </source>
</evidence>
<dbReference type="PANTHER" id="PTHR43775">
    <property type="entry name" value="FATTY ACID SYNTHASE"/>
    <property type="match status" value="1"/>
</dbReference>
<evidence type="ECO:0000256" key="3">
    <source>
        <dbReference type="ARBA" id="ARBA00022450"/>
    </source>
</evidence>
<evidence type="ECO:0000256" key="12">
    <source>
        <dbReference type="ARBA" id="ARBA00023160"/>
    </source>
</evidence>
<dbReference type="AlphaFoldDB" id="A0A8J2L332"/>